<organism evidence="5 6">
    <name type="scientific">Actinocorallia herbida</name>
    <dbReference type="NCBI Taxonomy" id="58109"/>
    <lineage>
        <taxon>Bacteria</taxon>
        <taxon>Bacillati</taxon>
        <taxon>Actinomycetota</taxon>
        <taxon>Actinomycetes</taxon>
        <taxon>Streptosporangiales</taxon>
        <taxon>Thermomonosporaceae</taxon>
        <taxon>Actinocorallia</taxon>
    </lineage>
</organism>
<dbReference type="EMBL" id="RJKE01000001">
    <property type="protein sequence ID" value="ROO87973.1"/>
    <property type="molecule type" value="Genomic_DNA"/>
</dbReference>
<feature type="region of interest" description="Disordered" evidence="3">
    <location>
        <begin position="124"/>
        <end position="148"/>
    </location>
</feature>
<keyword evidence="5" id="KW-0540">Nuclease</keyword>
<dbReference type="AlphaFoldDB" id="A0A3N1D357"/>
<dbReference type="GO" id="GO:0004519">
    <property type="term" value="F:endonuclease activity"/>
    <property type="evidence" value="ECO:0007669"/>
    <property type="project" value="UniProtKB-KW"/>
</dbReference>
<proteinExistence type="predicted"/>
<accession>A0A3N1D357</accession>
<protein>
    <submittedName>
        <fullName evidence="5">DDE superfamily endonuclease</fullName>
    </submittedName>
</protein>
<dbReference type="Proteomes" id="UP000272400">
    <property type="component" value="Unassembled WGS sequence"/>
</dbReference>
<dbReference type="InterPro" id="IPR027806">
    <property type="entry name" value="HARBI1_dom"/>
</dbReference>
<keyword evidence="2" id="KW-0479">Metal-binding</keyword>
<feature type="domain" description="DDE Tnp4" evidence="4">
    <location>
        <begin position="35"/>
        <end position="181"/>
    </location>
</feature>
<reference evidence="5 6" key="1">
    <citation type="submission" date="2018-11" db="EMBL/GenBank/DDBJ databases">
        <title>Sequencing the genomes of 1000 actinobacteria strains.</title>
        <authorList>
            <person name="Klenk H.-P."/>
        </authorList>
    </citation>
    <scope>NUCLEOTIDE SEQUENCE [LARGE SCALE GENOMIC DNA]</scope>
    <source>
        <strain evidence="5 6">DSM 44254</strain>
    </source>
</reference>
<comment type="caution">
    <text evidence="5">The sequence shown here is derived from an EMBL/GenBank/DDBJ whole genome shotgun (WGS) entry which is preliminary data.</text>
</comment>
<evidence type="ECO:0000256" key="1">
    <source>
        <dbReference type="ARBA" id="ARBA00001968"/>
    </source>
</evidence>
<keyword evidence="6" id="KW-1185">Reference proteome</keyword>
<evidence type="ECO:0000313" key="6">
    <source>
        <dbReference type="Proteomes" id="UP000272400"/>
    </source>
</evidence>
<evidence type="ECO:0000256" key="3">
    <source>
        <dbReference type="SAM" id="MobiDB-lite"/>
    </source>
</evidence>
<evidence type="ECO:0000313" key="5">
    <source>
        <dbReference type="EMBL" id="ROO87973.1"/>
    </source>
</evidence>
<keyword evidence="5" id="KW-0378">Hydrolase</keyword>
<evidence type="ECO:0000256" key="2">
    <source>
        <dbReference type="ARBA" id="ARBA00022723"/>
    </source>
</evidence>
<keyword evidence="5" id="KW-0255">Endonuclease</keyword>
<comment type="cofactor">
    <cofactor evidence="1">
        <name>a divalent metal cation</name>
        <dbReference type="ChEBI" id="CHEBI:60240"/>
    </cofactor>
</comment>
<evidence type="ECO:0000259" key="4">
    <source>
        <dbReference type="Pfam" id="PF13359"/>
    </source>
</evidence>
<gene>
    <name evidence="5" type="ORF">EDD29_5623</name>
</gene>
<dbReference type="GO" id="GO:0046872">
    <property type="term" value="F:metal ion binding"/>
    <property type="evidence" value="ECO:0007669"/>
    <property type="project" value="UniProtKB-KW"/>
</dbReference>
<dbReference type="Pfam" id="PF13359">
    <property type="entry name" value="DDE_Tnp_4"/>
    <property type="match status" value="1"/>
</dbReference>
<name>A0A3N1D357_9ACTN</name>
<sequence>MEVRERGRGRLSARSPKLDKALARAKKDGLGHLILDGTLIPIDRLRADRLFYSGKHKKHGMNLQVIAGPDGQIVWVSGAVPGSIHDLTAARNWGIIRALTTCGLLVLADKGYIGADPAILVPYKGKDKPAPQKQANRSHAKLRGPGERANAQLKSWKILTKLRCCPHRAGHLAKAISVLQNREAALTL</sequence>